<dbReference type="InterPro" id="IPR003768">
    <property type="entry name" value="ScpA"/>
</dbReference>
<evidence type="ECO:0000313" key="1">
    <source>
        <dbReference type="EMBL" id="KPQ42046.1"/>
    </source>
</evidence>
<accession>A0A0P8AD38</accession>
<organism evidence="1 2">
    <name type="scientific">Candidatus Methanoperedens nitratireducens</name>
    <dbReference type="NCBI Taxonomy" id="1392998"/>
    <lineage>
        <taxon>Archaea</taxon>
        <taxon>Methanobacteriati</taxon>
        <taxon>Methanobacteriota</taxon>
        <taxon>Stenosarchaea group</taxon>
        <taxon>Methanomicrobia</taxon>
        <taxon>Methanosarcinales</taxon>
        <taxon>ANME-2 cluster</taxon>
        <taxon>Candidatus Methanoperedentaceae</taxon>
        <taxon>Candidatus Methanoperedens</taxon>
    </lineage>
</organism>
<dbReference type="PATRIC" id="fig|1719120.3.peg.3691"/>
<sequence length="230" mass="26537">MTEGEAKVIPEEDILGEPIEILVNLAKNGEIDPWNINIVELTDKFLKRVDELEKTDLRVSGRTLLYASILLRMKSNALVEVEEPPEEIDLESDNFEISDYPVPSMPLRRYSKRPVTLEELLTELKKAEAFEKKRLNRVDNKKDEIRATLEDVLSVAHDEDIESRIGKMRLILNELLEKQKSIKFSDLSSPLDRTGMLMAYLAILFLATRKEIWIEQEEFFGELFISRAAS</sequence>
<reference evidence="1 2" key="1">
    <citation type="submission" date="2015-09" db="EMBL/GenBank/DDBJ databases">
        <title>A metagenomics-based metabolic model of nitrate-dependent anaerobic oxidation of methane by Methanoperedens-like archaea.</title>
        <authorList>
            <person name="Arshad A."/>
            <person name="Speth D.R."/>
            <person name="De Graaf R.M."/>
            <person name="Op Den Camp H.J."/>
            <person name="Jetten M.S."/>
            <person name="Welte C.U."/>
        </authorList>
    </citation>
    <scope>NUCLEOTIDE SEQUENCE [LARGE SCALE GENOMIC DNA]</scope>
</reference>
<protein>
    <submittedName>
        <fullName evidence="1">Condensin subunit ScpA</fullName>
    </submittedName>
</protein>
<name>A0A0P8AD38_9EURY</name>
<dbReference type="InterPro" id="IPR023093">
    <property type="entry name" value="ScpA-like_C"/>
</dbReference>
<comment type="caution">
    <text evidence="1">The sequence shown here is derived from an EMBL/GenBank/DDBJ whole genome shotgun (WGS) entry which is preliminary data.</text>
</comment>
<dbReference type="PANTHER" id="PTHR33969">
    <property type="entry name" value="SEGREGATION AND CONDENSATION PROTEIN A"/>
    <property type="match status" value="1"/>
</dbReference>
<dbReference type="Gene3D" id="6.10.250.2410">
    <property type="match status" value="1"/>
</dbReference>
<dbReference type="Pfam" id="PF02616">
    <property type="entry name" value="SMC_ScpA"/>
    <property type="match status" value="2"/>
</dbReference>
<proteinExistence type="predicted"/>
<dbReference type="EMBL" id="LKCM01000270">
    <property type="protein sequence ID" value="KPQ42046.1"/>
    <property type="molecule type" value="Genomic_DNA"/>
</dbReference>
<dbReference type="PANTHER" id="PTHR33969:SF2">
    <property type="entry name" value="SEGREGATION AND CONDENSATION PROTEIN A"/>
    <property type="match status" value="1"/>
</dbReference>
<dbReference type="Gene3D" id="1.10.10.580">
    <property type="entry name" value="Structural maintenance of chromosome 1. Chain E"/>
    <property type="match status" value="1"/>
</dbReference>
<dbReference type="Proteomes" id="UP000050360">
    <property type="component" value="Unassembled WGS sequence"/>
</dbReference>
<gene>
    <name evidence="1" type="ORF">MPEBLZ_03400</name>
</gene>
<dbReference type="AlphaFoldDB" id="A0A0P8AD38"/>
<evidence type="ECO:0000313" key="2">
    <source>
        <dbReference type="Proteomes" id="UP000050360"/>
    </source>
</evidence>